<reference evidence="2" key="1">
    <citation type="journal article" date="2021" name="Genome Biol. Evol.">
        <title>The assembled and annotated genome of the fairy-ring fungus Marasmius oreades.</title>
        <authorList>
            <person name="Hiltunen M."/>
            <person name="Ament-Velasquez S.L."/>
            <person name="Johannesson H."/>
        </authorList>
    </citation>
    <scope>NUCLEOTIDE SEQUENCE</scope>
    <source>
        <strain evidence="2">03SP1</strain>
    </source>
</reference>
<proteinExistence type="predicted"/>
<feature type="compositionally biased region" description="Polar residues" evidence="1">
    <location>
        <begin position="66"/>
        <end position="83"/>
    </location>
</feature>
<dbReference type="GeneID" id="66072479"/>
<gene>
    <name evidence="2" type="ORF">E1B28_003403</name>
</gene>
<organism evidence="2 3">
    <name type="scientific">Marasmius oreades</name>
    <name type="common">fairy-ring Marasmius</name>
    <dbReference type="NCBI Taxonomy" id="181124"/>
    <lineage>
        <taxon>Eukaryota</taxon>
        <taxon>Fungi</taxon>
        <taxon>Dikarya</taxon>
        <taxon>Basidiomycota</taxon>
        <taxon>Agaricomycotina</taxon>
        <taxon>Agaricomycetes</taxon>
        <taxon>Agaricomycetidae</taxon>
        <taxon>Agaricales</taxon>
        <taxon>Marasmiineae</taxon>
        <taxon>Marasmiaceae</taxon>
        <taxon>Marasmius</taxon>
    </lineage>
</organism>
<name>A0A9P7RMI6_9AGAR</name>
<dbReference type="RefSeq" id="XP_043002341.1">
    <property type="nucleotide sequence ID" value="XM_043160385.1"/>
</dbReference>
<dbReference type="EMBL" id="CM032191">
    <property type="protein sequence ID" value="KAG7085870.1"/>
    <property type="molecule type" value="Genomic_DNA"/>
</dbReference>
<dbReference type="OrthoDB" id="10488435at2759"/>
<dbReference type="AlphaFoldDB" id="A0A9P7RMI6"/>
<keyword evidence="3" id="KW-1185">Reference proteome</keyword>
<dbReference type="Proteomes" id="UP001049176">
    <property type="component" value="Chromosome 11"/>
</dbReference>
<evidence type="ECO:0000256" key="1">
    <source>
        <dbReference type="SAM" id="MobiDB-lite"/>
    </source>
</evidence>
<dbReference type="KEGG" id="more:E1B28_003403"/>
<feature type="region of interest" description="Disordered" evidence="1">
    <location>
        <begin position="21"/>
        <end position="83"/>
    </location>
</feature>
<evidence type="ECO:0000313" key="2">
    <source>
        <dbReference type="EMBL" id="KAG7085870.1"/>
    </source>
</evidence>
<comment type="caution">
    <text evidence="2">The sequence shown here is derived from an EMBL/GenBank/DDBJ whole genome shotgun (WGS) entry which is preliminary data.</text>
</comment>
<evidence type="ECO:0000313" key="3">
    <source>
        <dbReference type="Proteomes" id="UP001049176"/>
    </source>
</evidence>
<protein>
    <submittedName>
        <fullName evidence="2">Uncharacterized protein</fullName>
    </submittedName>
</protein>
<accession>A0A9P7RMI6</accession>
<sequence length="109" mass="11942">MPSSSGQRILSNAREMDIGHASFSNIGRDQIHNDHRVYGTQNNNGGGPQHNYCGSGQFISHGRDQNVYTGRGNSDVNRVQSDSHVQKTARTLAESQVDFGTFRAIPRGL</sequence>